<name>A0A3S5A285_9PLAT</name>
<proteinExistence type="predicted"/>
<keyword evidence="3" id="KW-1185">Reference proteome</keyword>
<protein>
    <submittedName>
        <fullName evidence="2">Uncharacterized protein</fullName>
    </submittedName>
</protein>
<feature type="region of interest" description="Disordered" evidence="1">
    <location>
        <begin position="153"/>
        <end position="191"/>
    </location>
</feature>
<feature type="compositionally biased region" description="Basic residues" evidence="1">
    <location>
        <begin position="99"/>
        <end position="113"/>
    </location>
</feature>
<organism evidence="2 3">
    <name type="scientific">Protopolystoma xenopodis</name>
    <dbReference type="NCBI Taxonomy" id="117903"/>
    <lineage>
        <taxon>Eukaryota</taxon>
        <taxon>Metazoa</taxon>
        <taxon>Spiralia</taxon>
        <taxon>Lophotrochozoa</taxon>
        <taxon>Platyhelminthes</taxon>
        <taxon>Monogenea</taxon>
        <taxon>Polyopisthocotylea</taxon>
        <taxon>Polystomatidea</taxon>
        <taxon>Polystomatidae</taxon>
        <taxon>Protopolystoma</taxon>
    </lineage>
</organism>
<evidence type="ECO:0000256" key="1">
    <source>
        <dbReference type="SAM" id="MobiDB-lite"/>
    </source>
</evidence>
<evidence type="ECO:0000313" key="3">
    <source>
        <dbReference type="Proteomes" id="UP000784294"/>
    </source>
</evidence>
<accession>A0A3S5A285</accession>
<dbReference type="EMBL" id="CAAALY010034350">
    <property type="protein sequence ID" value="VEL17828.1"/>
    <property type="molecule type" value="Genomic_DNA"/>
</dbReference>
<gene>
    <name evidence="2" type="ORF">PXEA_LOCUS11268</name>
</gene>
<reference evidence="2" key="1">
    <citation type="submission" date="2018-11" db="EMBL/GenBank/DDBJ databases">
        <authorList>
            <consortium name="Pathogen Informatics"/>
        </authorList>
    </citation>
    <scope>NUCLEOTIDE SEQUENCE</scope>
</reference>
<dbReference type="AlphaFoldDB" id="A0A3S5A285"/>
<comment type="caution">
    <text evidence="2">The sequence shown here is derived from an EMBL/GenBank/DDBJ whole genome shotgun (WGS) entry which is preliminary data.</text>
</comment>
<feature type="compositionally biased region" description="Acidic residues" evidence="1">
    <location>
        <begin position="169"/>
        <end position="183"/>
    </location>
</feature>
<feature type="compositionally biased region" description="Basic and acidic residues" evidence="1">
    <location>
        <begin position="19"/>
        <end position="29"/>
    </location>
</feature>
<feature type="region of interest" description="Disordered" evidence="1">
    <location>
        <begin position="1"/>
        <end position="38"/>
    </location>
</feature>
<evidence type="ECO:0000313" key="2">
    <source>
        <dbReference type="EMBL" id="VEL17828.1"/>
    </source>
</evidence>
<feature type="region of interest" description="Disordered" evidence="1">
    <location>
        <begin position="99"/>
        <end position="123"/>
    </location>
</feature>
<sequence>MAGGASGDDRRRRHRRRARDSTKERRSGHSTENLSRLVAQPCETELTCDSLRVGPNSVWRSTGASRGLVCVLSSGEEEERERAASAHSSLFRPDFVQHQQHHYHQPPSHHHSRAVPGEPIGSGYRRLGSDRDNLYSDDLVRDLRPGLFIRSVDEDDGASAPNAGKSFVDDEVTGDGDEDEDEERCATPPICHINSSGILQKRHSALRVPTDK</sequence>
<dbReference type="Proteomes" id="UP000784294">
    <property type="component" value="Unassembled WGS sequence"/>
</dbReference>